<dbReference type="GeneID" id="24125440"/>
<name>A0A067CNY6_SAPPC</name>
<organism evidence="1 2">
    <name type="scientific">Saprolegnia parasitica (strain CBS 223.65)</name>
    <dbReference type="NCBI Taxonomy" id="695850"/>
    <lineage>
        <taxon>Eukaryota</taxon>
        <taxon>Sar</taxon>
        <taxon>Stramenopiles</taxon>
        <taxon>Oomycota</taxon>
        <taxon>Saprolegniomycetes</taxon>
        <taxon>Saprolegniales</taxon>
        <taxon>Saprolegniaceae</taxon>
        <taxon>Saprolegnia</taxon>
    </lineage>
</organism>
<dbReference type="VEuPathDB" id="FungiDB:SPRG_02901"/>
<dbReference type="AlphaFoldDB" id="A0A067CNY6"/>
<dbReference type="EMBL" id="KK583195">
    <property type="protein sequence ID" value="KDO32424.1"/>
    <property type="molecule type" value="Genomic_DNA"/>
</dbReference>
<dbReference type="RefSeq" id="XP_012196878.1">
    <property type="nucleotide sequence ID" value="XM_012341488.1"/>
</dbReference>
<dbReference type="KEGG" id="spar:SPRG_02901"/>
<gene>
    <name evidence="1" type="ORF">SPRG_02901</name>
</gene>
<evidence type="ECO:0000313" key="2">
    <source>
        <dbReference type="Proteomes" id="UP000030745"/>
    </source>
</evidence>
<protein>
    <submittedName>
        <fullName evidence="1">Uncharacterized protein</fullName>
    </submittedName>
</protein>
<sequence>MSLPLAFNTSTSERKIVGRAFFATVPSTRSRVVARAEVAMLRTPAALPDATVTLHKHENAHNNGWTHSVSVTGVLCFGIDGTISWPKDNCSGS</sequence>
<accession>A0A067CNY6</accession>
<keyword evidence="2" id="KW-1185">Reference proteome</keyword>
<proteinExistence type="predicted"/>
<reference evidence="1 2" key="1">
    <citation type="journal article" date="2013" name="PLoS Genet.">
        <title>Distinctive expansion of potential virulence genes in the genome of the oomycete fish pathogen Saprolegnia parasitica.</title>
        <authorList>
            <person name="Jiang R.H."/>
            <person name="de Bruijn I."/>
            <person name="Haas B.J."/>
            <person name="Belmonte R."/>
            <person name="Lobach L."/>
            <person name="Christie J."/>
            <person name="van den Ackerveken G."/>
            <person name="Bottin A."/>
            <person name="Bulone V."/>
            <person name="Diaz-Moreno S.M."/>
            <person name="Dumas B."/>
            <person name="Fan L."/>
            <person name="Gaulin E."/>
            <person name="Govers F."/>
            <person name="Grenville-Briggs L.J."/>
            <person name="Horner N.R."/>
            <person name="Levin J.Z."/>
            <person name="Mammella M."/>
            <person name="Meijer H.J."/>
            <person name="Morris P."/>
            <person name="Nusbaum C."/>
            <person name="Oome S."/>
            <person name="Phillips A.J."/>
            <person name="van Rooyen D."/>
            <person name="Rzeszutek E."/>
            <person name="Saraiva M."/>
            <person name="Secombes C.J."/>
            <person name="Seidl M.F."/>
            <person name="Snel B."/>
            <person name="Stassen J.H."/>
            <person name="Sykes S."/>
            <person name="Tripathy S."/>
            <person name="van den Berg H."/>
            <person name="Vega-Arreguin J.C."/>
            <person name="Wawra S."/>
            <person name="Young S.K."/>
            <person name="Zeng Q."/>
            <person name="Dieguez-Uribeondo J."/>
            <person name="Russ C."/>
            <person name="Tyler B.M."/>
            <person name="van West P."/>
        </authorList>
    </citation>
    <scope>NUCLEOTIDE SEQUENCE [LARGE SCALE GENOMIC DNA]</scope>
    <source>
        <strain evidence="1 2">CBS 223.65</strain>
    </source>
</reference>
<dbReference type="OrthoDB" id="77977at2759"/>
<dbReference type="Proteomes" id="UP000030745">
    <property type="component" value="Unassembled WGS sequence"/>
</dbReference>
<evidence type="ECO:0000313" key="1">
    <source>
        <dbReference type="EMBL" id="KDO32424.1"/>
    </source>
</evidence>